<dbReference type="AlphaFoldDB" id="A0A8J2J5E5"/>
<evidence type="ECO:0000313" key="2">
    <source>
        <dbReference type="Proteomes" id="UP000708208"/>
    </source>
</evidence>
<organism evidence="1 2">
    <name type="scientific">Allacma fusca</name>
    <dbReference type="NCBI Taxonomy" id="39272"/>
    <lineage>
        <taxon>Eukaryota</taxon>
        <taxon>Metazoa</taxon>
        <taxon>Ecdysozoa</taxon>
        <taxon>Arthropoda</taxon>
        <taxon>Hexapoda</taxon>
        <taxon>Collembola</taxon>
        <taxon>Symphypleona</taxon>
        <taxon>Sminthuridae</taxon>
        <taxon>Allacma</taxon>
    </lineage>
</organism>
<proteinExistence type="predicted"/>
<dbReference type="Proteomes" id="UP000708208">
    <property type="component" value="Unassembled WGS sequence"/>
</dbReference>
<reference evidence="1" key="1">
    <citation type="submission" date="2021-06" db="EMBL/GenBank/DDBJ databases">
        <authorList>
            <person name="Hodson N. C."/>
            <person name="Mongue J. A."/>
            <person name="Jaron S. K."/>
        </authorList>
    </citation>
    <scope>NUCLEOTIDE SEQUENCE</scope>
</reference>
<gene>
    <name evidence="1" type="ORF">AFUS01_LOCUS839</name>
</gene>
<accession>A0A8J2J5E5</accession>
<name>A0A8J2J5E5_9HEXA</name>
<protein>
    <recommendedName>
        <fullName evidence="3">Homeobox domain-containing protein</fullName>
    </recommendedName>
</protein>
<dbReference type="EMBL" id="CAJVCH010004440">
    <property type="protein sequence ID" value="CAG7653381.1"/>
    <property type="molecule type" value="Genomic_DNA"/>
</dbReference>
<evidence type="ECO:0008006" key="3">
    <source>
        <dbReference type="Google" id="ProtNLM"/>
    </source>
</evidence>
<evidence type="ECO:0000313" key="1">
    <source>
        <dbReference type="EMBL" id="CAG7653381.1"/>
    </source>
</evidence>
<feature type="non-terminal residue" evidence="1">
    <location>
        <position position="1"/>
    </location>
</feature>
<keyword evidence="2" id="KW-1185">Reference proteome</keyword>
<comment type="caution">
    <text evidence="1">The sequence shown here is derived from an EMBL/GenBank/DDBJ whole genome shotgun (WGS) entry which is preliminary data.</text>
</comment>
<sequence length="83" mass="9544">NVFENLGLKLGIPARATQLQSSNPELERRYASLMLDRVQKPDHKVLTQLAKEVGLEVRQVQRWLRKQGGGHRLTRMDKFCECG</sequence>